<dbReference type="SUPFAM" id="SSF55008">
    <property type="entry name" value="HMA, heavy metal-associated domain"/>
    <property type="match status" value="1"/>
</dbReference>
<sequence length="67" mass="7761">MNSYTFKVKLHCYNCVVDMIKMFSENKINNVNIIFDEQLVHVKTNKTKETISDLISSIGKRPTLVII</sequence>
<dbReference type="Gene3D" id="3.30.70.100">
    <property type="match status" value="1"/>
</dbReference>
<organism evidence="1">
    <name type="scientific">viral metagenome</name>
    <dbReference type="NCBI Taxonomy" id="1070528"/>
    <lineage>
        <taxon>unclassified sequences</taxon>
        <taxon>metagenomes</taxon>
        <taxon>organismal metagenomes</taxon>
    </lineage>
</organism>
<dbReference type="InterPro" id="IPR036163">
    <property type="entry name" value="HMA_dom_sf"/>
</dbReference>
<evidence type="ECO:0000313" key="1">
    <source>
        <dbReference type="EMBL" id="QHS80587.1"/>
    </source>
</evidence>
<evidence type="ECO:0008006" key="2">
    <source>
        <dbReference type="Google" id="ProtNLM"/>
    </source>
</evidence>
<protein>
    <recommendedName>
        <fullName evidence="2">HMA domain-containing protein</fullName>
    </recommendedName>
</protein>
<accession>A0A6C0AL64</accession>
<proteinExistence type="predicted"/>
<dbReference type="AlphaFoldDB" id="A0A6C0AL64"/>
<dbReference type="GO" id="GO:0046872">
    <property type="term" value="F:metal ion binding"/>
    <property type="evidence" value="ECO:0007669"/>
    <property type="project" value="InterPro"/>
</dbReference>
<reference evidence="1" key="1">
    <citation type="journal article" date="2020" name="Nature">
        <title>Giant virus diversity and host interactions through global metagenomics.</title>
        <authorList>
            <person name="Schulz F."/>
            <person name="Roux S."/>
            <person name="Paez-Espino D."/>
            <person name="Jungbluth S."/>
            <person name="Walsh D.A."/>
            <person name="Denef V.J."/>
            <person name="McMahon K.D."/>
            <person name="Konstantinidis K.T."/>
            <person name="Eloe-Fadrosh E.A."/>
            <person name="Kyrpides N.C."/>
            <person name="Woyke T."/>
        </authorList>
    </citation>
    <scope>NUCLEOTIDE SEQUENCE</scope>
    <source>
        <strain evidence="1">GVMAG-S-1091796-13</strain>
    </source>
</reference>
<name>A0A6C0AL64_9ZZZZ</name>
<dbReference type="EMBL" id="MN740714">
    <property type="protein sequence ID" value="QHS80587.1"/>
    <property type="molecule type" value="Genomic_DNA"/>
</dbReference>
<dbReference type="EMBL" id="MN740715">
    <property type="protein sequence ID" value="QHS80643.1"/>
    <property type="molecule type" value="Genomic_DNA"/>
</dbReference>